<dbReference type="GO" id="GO:0015179">
    <property type="term" value="F:L-amino acid transmembrane transporter activity"/>
    <property type="evidence" value="ECO:0007669"/>
    <property type="project" value="TreeGrafter"/>
</dbReference>
<accession>A0AAD9LKV3</accession>
<evidence type="ECO:0000313" key="7">
    <source>
        <dbReference type="EMBL" id="KAK1940160.1"/>
    </source>
</evidence>
<evidence type="ECO:0000256" key="4">
    <source>
        <dbReference type="ARBA" id="ARBA00023136"/>
    </source>
</evidence>
<dbReference type="PANTHER" id="PTHR22950">
    <property type="entry name" value="AMINO ACID TRANSPORTER"/>
    <property type="match status" value="1"/>
</dbReference>
<evidence type="ECO:0000256" key="2">
    <source>
        <dbReference type="ARBA" id="ARBA00022692"/>
    </source>
</evidence>
<evidence type="ECO:0000259" key="6">
    <source>
        <dbReference type="Pfam" id="PF01490"/>
    </source>
</evidence>
<dbReference type="GO" id="GO:0005774">
    <property type="term" value="C:vacuolar membrane"/>
    <property type="evidence" value="ECO:0007669"/>
    <property type="project" value="TreeGrafter"/>
</dbReference>
<dbReference type="AlphaFoldDB" id="A0AAD9LKV3"/>
<dbReference type="Proteomes" id="UP001259832">
    <property type="component" value="Unassembled WGS sequence"/>
</dbReference>
<keyword evidence="8" id="KW-1185">Reference proteome</keyword>
<organism evidence="7 8">
    <name type="scientific">Phytophthora citrophthora</name>
    <dbReference type="NCBI Taxonomy" id="4793"/>
    <lineage>
        <taxon>Eukaryota</taxon>
        <taxon>Sar</taxon>
        <taxon>Stramenopiles</taxon>
        <taxon>Oomycota</taxon>
        <taxon>Peronosporomycetes</taxon>
        <taxon>Peronosporales</taxon>
        <taxon>Peronosporaceae</taxon>
        <taxon>Phytophthora</taxon>
    </lineage>
</organism>
<evidence type="ECO:0000256" key="1">
    <source>
        <dbReference type="ARBA" id="ARBA00004141"/>
    </source>
</evidence>
<proteinExistence type="predicted"/>
<keyword evidence="3 5" id="KW-1133">Transmembrane helix</keyword>
<feature type="transmembrane region" description="Helical" evidence="5">
    <location>
        <begin position="56"/>
        <end position="78"/>
    </location>
</feature>
<dbReference type="InterPro" id="IPR013057">
    <property type="entry name" value="AA_transpt_TM"/>
</dbReference>
<evidence type="ECO:0000256" key="5">
    <source>
        <dbReference type="SAM" id="Phobius"/>
    </source>
</evidence>
<gene>
    <name evidence="7" type="ORF">P3T76_008483</name>
</gene>
<feature type="domain" description="Amino acid transporter transmembrane" evidence="6">
    <location>
        <begin position="6"/>
        <end position="144"/>
    </location>
</feature>
<dbReference type="PANTHER" id="PTHR22950:SF349">
    <property type="entry name" value="AMINO ACID TRANSPORTER TRANSMEMBRANE DOMAIN-CONTAINING PROTEIN"/>
    <property type="match status" value="1"/>
</dbReference>
<name>A0AAD9LKV3_9STRA</name>
<dbReference type="Pfam" id="PF01490">
    <property type="entry name" value="Aa_trans"/>
    <property type="match status" value="1"/>
</dbReference>
<evidence type="ECO:0000313" key="8">
    <source>
        <dbReference type="Proteomes" id="UP001259832"/>
    </source>
</evidence>
<comment type="subcellular location">
    <subcellularLocation>
        <location evidence="1">Membrane</location>
        <topology evidence="1">Multi-pass membrane protein</topology>
    </subcellularLocation>
</comment>
<comment type="caution">
    <text evidence="7">The sequence shown here is derived from an EMBL/GenBank/DDBJ whole genome shotgun (WGS) entry which is preliminary data.</text>
</comment>
<keyword evidence="4 5" id="KW-0472">Membrane</keyword>
<evidence type="ECO:0000256" key="3">
    <source>
        <dbReference type="ARBA" id="ARBA00022989"/>
    </source>
</evidence>
<dbReference type="EMBL" id="JASMQC010000015">
    <property type="protein sequence ID" value="KAK1940160.1"/>
    <property type="molecule type" value="Genomic_DNA"/>
</dbReference>
<protein>
    <recommendedName>
        <fullName evidence="6">Amino acid transporter transmembrane domain-containing protein</fullName>
    </recommendedName>
</protein>
<feature type="transmembrane region" description="Helical" evidence="5">
    <location>
        <begin position="98"/>
        <end position="116"/>
    </location>
</feature>
<sequence>MASCLLGPCVLLVRGGSLLDGLFPNAFSTSYWICFMALMCLPVCLIPTLKEGGGAAFAGCAGTPLIADVIGVAVVMYGMRGHPSPPSPDIKFSQVAGMFGNLVVAYNAGIVIPALQRQLSEPTRMPRVVFVTVAFISYLFLILASTACSSVGCVTCFSPSTQIRRAA</sequence>
<feature type="transmembrane region" description="Helical" evidence="5">
    <location>
        <begin position="128"/>
        <end position="147"/>
    </location>
</feature>
<keyword evidence="2 5" id="KW-0812">Transmembrane</keyword>
<reference evidence="7" key="1">
    <citation type="submission" date="2023-08" db="EMBL/GenBank/DDBJ databases">
        <title>Reference Genome Resource for the Citrus Pathogen Phytophthora citrophthora.</title>
        <authorList>
            <person name="Moller H."/>
            <person name="Coetzee B."/>
            <person name="Rose L.J."/>
            <person name="Van Niekerk J.M."/>
        </authorList>
    </citation>
    <scope>NUCLEOTIDE SEQUENCE</scope>
    <source>
        <strain evidence="7">STE-U-9442</strain>
    </source>
</reference>
<feature type="transmembrane region" description="Helical" evidence="5">
    <location>
        <begin position="29"/>
        <end position="49"/>
    </location>
</feature>